<keyword evidence="1" id="KW-0547">Nucleotide-binding</keyword>
<feature type="region of interest" description="Disordered" evidence="2">
    <location>
        <begin position="117"/>
        <end position="187"/>
    </location>
</feature>
<accession>A0ABY6JUY4</accession>
<dbReference type="Pfam" id="PF05970">
    <property type="entry name" value="PIF1"/>
    <property type="match status" value="1"/>
</dbReference>
<dbReference type="EC" id="5.6.2.3" evidence="1"/>
<organism evidence="4 5">
    <name type="scientific">Cordylochernes scorpioides</name>
    <dbReference type="NCBI Taxonomy" id="51811"/>
    <lineage>
        <taxon>Eukaryota</taxon>
        <taxon>Metazoa</taxon>
        <taxon>Ecdysozoa</taxon>
        <taxon>Arthropoda</taxon>
        <taxon>Chelicerata</taxon>
        <taxon>Arachnida</taxon>
        <taxon>Pseudoscorpiones</taxon>
        <taxon>Cheliferoidea</taxon>
        <taxon>Chernetidae</taxon>
        <taxon>Cordylochernes</taxon>
    </lineage>
</organism>
<comment type="cofactor">
    <cofactor evidence="1">
        <name>Mg(2+)</name>
        <dbReference type="ChEBI" id="CHEBI:18420"/>
    </cofactor>
</comment>
<feature type="domain" description="DNA helicase Pif1-like DEAD-box helicase" evidence="3">
    <location>
        <begin position="3"/>
        <end position="96"/>
    </location>
</feature>
<dbReference type="EMBL" id="CP092863">
    <property type="protein sequence ID" value="UYV60326.1"/>
    <property type="molecule type" value="Genomic_DNA"/>
</dbReference>
<keyword evidence="1" id="KW-0234">DNA repair</keyword>
<feature type="compositionally biased region" description="Polar residues" evidence="2">
    <location>
        <begin position="176"/>
        <end position="187"/>
    </location>
</feature>
<keyword evidence="5" id="KW-1185">Reference proteome</keyword>
<keyword evidence="1" id="KW-0067">ATP-binding</keyword>
<comment type="similarity">
    <text evidence="1">Belongs to the helicase family.</text>
</comment>
<dbReference type="PANTHER" id="PTHR10492">
    <property type="match status" value="1"/>
</dbReference>
<evidence type="ECO:0000313" key="4">
    <source>
        <dbReference type="EMBL" id="UYV60326.1"/>
    </source>
</evidence>
<keyword evidence="1" id="KW-0347">Helicase</keyword>
<keyword evidence="1" id="KW-0233">DNA recombination</keyword>
<name>A0ABY6JUY4_9ARAC</name>
<reference evidence="4 5" key="1">
    <citation type="submission" date="2022-01" db="EMBL/GenBank/DDBJ databases">
        <title>A chromosomal length assembly of Cordylochernes scorpioides.</title>
        <authorList>
            <person name="Zeh D."/>
            <person name="Zeh J."/>
        </authorList>
    </citation>
    <scope>NUCLEOTIDE SEQUENCE [LARGE SCALE GENOMIC DNA]</scope>
    <source>
        <strain evidence="4">IN4F17</strain>
        <tissue evidence="4">Whole Body</tissue>
    </source>
</reference>
<proteinExistence type="inferred from homology"/>
<dbReference type="InterPro" id="IPR010285">
    <property type="entry name" value="DNA_helicase_pif1-like_DEAD"/>
</dbReference>
<keyword evidence="1" id="KW-0227">DNA damage</keyword>
<comment type="catalytic activity">
    <reaction evidence="1">
        <text>ATP + H2O = ADP + phosphate + H(+)</text>
        <dbReference type="Rhea" id="RHEA:13065"/>
        <dbReference type="ChEBI" id="CHEBI:15377"/>
        <dbReference type="ChEBI" id="CHEBI:15378"/>
        <dbReference type="ChEBI" id="CHEBI:30616"/>
        <dbReference type="ChEBI" id="CHEBI:43474"/>
        <dbReference type="ChEBI" id="CHEBI:456216"/>
        <dbReference type="EC" id="5.6.2.3"/>
    </reaction>
</comment>
<keyword evidence="1" id="KW-0378">Hydrolase</keyword>
<evidence type="ECO:0000256" key="1">
    <source>
        <dbReference type="RuleBase" id="RU363044"/>
    </source>
</evidence>
<gene>
    <name evidence="4" type="ORF">LAZ67_1000841</name>
</gene>
<evidence type="ECO:0000313" key="5">
    <source>
        <dbReference type="Proteomes" id="UP001235939"/>
    </source>
</evidence>
<evidence type="ECO:0000256" key="2">
    <source>
        <dbReference type="SAM" id="MobiDB-lite"/>
    </source>
</evidence>
<dbReference type="Proteomes" id="UP001235939">
    <property type="component" value="Chromosome 01"/>
</dbReference>
<sequence>MKAFDRTLQDIRDDLQPMGGLVVLLAGDFRQTLPVVTRGTPADELNACLKSSYLWSHIVKMHLTVNMRVQLHNDTTAAKFADELLKIGEGRLETDSEDNVQFSNTFCQVVESSETEVEVCPPNDTSPVLPRRETPYHEKTEEPARARAESNCLEEEEPAQIPTCDTETVPAISPKQPIQSRNSEKANLSSETGLSVGLCHQIVTKDLDMIQTSSKFVPRILTEEQKEVRMDVCKNMVEMTRTDPEWMQKNHYRG</sequence>
<dbReference type="PANTHER" id="PTHR10492:SF57">
    <property type="entry name" value="ATP-DEPENDENT DNA HELICASE"/>
    <property type="match status" value="1"/>
</dbReference>
<evidence type="ECO:0000259" key="3">
    <source>
        <dbReference type="Pfam" id="PF05970"/>
    </source>
</evidence>
<feature type="compositionally biased region" description="Basic and acidic residues" evidence="2">
    <location>
        <begin position="130"/>
        <end position="148"/>
    </location>
</feature>
<protein>
    <recommendedName>
        <fullName evidence="1">ATP-dependent DNA helicase</fullName>
        <ecNumber evidence="1">5.6.2.3</ecNumber>
    </recommendedName>
</protein>